<evidence type="ECO:0000256" key="1">
    <source>
        <dbReference type="SAM" id="MobiDB-lite"/>
    </source>
</evidence>
<feature type="region of interest" description="Disordered" evidence="1">
    <location>
        <begin position="1"/>
        <end position="42"/>
    </location>
</feature>
<gene>
    <name evidence="2" type="ORF">ST47_g10243</name>
</gene>
<dbReference type="Proteomes" id="UP000076837">
    <property type="component" value="Unassembled WGS sequence"/>
</dbReference>
<sequence>MQPFRTNKVSTISGDPQSIINTNQDSSDEGHQNGNMQFNRTTYPNAGAFQHLPVRRTLSGAPAQEHPNAYTIFLRDLPAHCYILPPVPLNFTMVELIVLLPNWFKNKSVVTRFMNNNLTAAIHFMILEEHRYLQFPTGKEKEKARKTIADEYRRAMRKMIPSWTKVGHTVPFGWDPNSLAMDGFVPDDVEMPGYRRPASIPFRDLTMGVQKIPEGPHAGDLTSALQFALQRPEIYMFPEDLPVILNHIGPTKITIAHTDRAIVRHYDEIKREGDHAKKYPSRHNGLRPTAEELVARLSPHETFEREKMHTVVQALRQGGRPAATESPEVYDPPFMFQRSGFNVAGMLPRNQKSVVLAQTQPNLAHEVDELFRLPAQVETDAVAYQTVEKSPIVGVERSSEATMDALLRPYQGTHDSRTLKLTAGRPYAPSQLLRHCVEGNIGFDGSFFAQAARYAQRLDQIGTHWCVEHVPWLAQILSAAQLEDRVDL</sequence>
<accession>A0A162VVW1</accession>
<keyword evidence="3" id="KW-1185">Reference proteome</keyword>
<dbReference type="OrthoDB" id="3795517at2759"/>
<protein>
    <submittedName>
        <fullName evidence="2">Uncharacterized protein</fullName>
    </submittedName>
</protein>
<reference evidence="2 3" key="1">
    <citation type="journal article" date="2016" name="Sci. Rep.">
        <title>Draft genome sequencing and secretome analysis of fungal phytopathogen Ascochyta rabiei provides insight into the necrotrophic effector repertoire.</title>
        <authorList>
            <person name="Verma S."/>
            <person name="Gazara R.K."/>
            <person name="Nizam S."/>
            <person name="Parween S."/>
            <person name="Chattopadhyay D."/>
            <person name="Verma P.K."/>
        </authorList>
    </citation>
    <scope>NUCLEOTIDE SEQUENCE [LARGE SCALE GENOMIC DNA]</scope>
    <source>
        <strain evidence="2 3">ArDII</strain>
    </source>
</reference>
<name>A0A162VVW1_DIDRA</name>
<feature type="compositionally biased region" description="Polar residues" evidence="1">
    <location>
        <begin position="1"/>
        <end position="25"/>
    </location>
</feature>
<feature type="compositionally biased region" description="Polar residues" evidence="1">
    <location>
        <begin position="32"/>
        <end position="42"/>
    </location>
</feature>
<evidence type="ECO:0000313" key="2">
    <source>
        <dbReference type="EMBL" id="KZM18636.1"/>
    </source>
</evidence>
<evidence type="ECO:0000313" key="3">
    <source>
        <dbReference type="Proteomes" id="UP000076837"/>
    </source>
</evidence>
<dbReference type="AlphaFoldDB" id="A0A162VVW1"/>
<proteinExistence type="predicted"/>
<organism evidence="2 3">
    <name type="scientific">Didymella rabiei</name>
    <name type="common">Chickpea ascochyta blight fungus</name>
    <name type="synonym">Mycosphaerella rabiei</name>
    <dbReference type="NCBI Taxonomy" id="5454"/>
    <lineage>
        <taxon>Eukaryota</taxon>
        <taxon>Fungi</taxon>
        <taxon>Dikarya</taxon>
        <taxon>Ascomycota</taxon>
        <taxon>Pezizomycotina</taxon>
        <taxon>Dothideomycetes</taxon>
        <taxon>Pleosporomycetidae</taxon>
        <taxon>Pleosporales</taxon>
        <taxon>Pleosporineae</taxon>
        <taxon>Didymellaceae</taxon>
        <taxon>Ascochyta</taxon>
    </lineage>
</organism>
<comment type="caution">
    <text evidence="2">The sequence shown here is derived from an EMBL/GenBank/DDBJ whole genome shotgun (WGS) entry which is preliminary data.</text>
</comment>
<dbReference type="EMBL" id="JYNV01000324">
    <property type="protein sequence ID" value="KZM18636.1"/>
    <property type="molecule type" value="Genomic_DNA"/>
</dbReference>